<feature type="region of interest" description="Disordered" evidence="1">
    <location>
        <begin position="22"/>
        <end position="65"/>
    </location>
</feature>
<feature type="compositionally biased region" description="Low complexity" evidence="1">
    <location>
        <begin position="32"/>
        <end position="46"/>
    </location>
</feature>
<proteinExistence type="predicted"/>
<dbReference type="EMBL" id="JAFNEN010000235">
    <property type="protein sequence ID" value="KAG8188626.1"/>
    <property type="molecule type" value="Genomic_DNA"/>
</dbReference>
<name>A0AAV6UZC8_9ARAC</name>
<sequence>MKLLTYFNYKYTPENVVLNTSNNKKKARFSRSSCSTLDDSTYSSTSEGEDDAETTTTPRADDEVDPDTLLGTWLGQLQQLERVRTHLLSPLSSHFGASLWAPALQMGNPFILKSFPFIVMWRR</sequence>
<dbReference type="Proteomes" id="UP000827092">
    <property type="component" value="Unassembled WGS sequence"/>
</dbReference>
<dbReference type="AlphaFoldDB" id="A0AAV6UZC8"/>
<gene>
    <name evidence="2" type="ORF">JTE90_005979</name>
</gene>
<accession>A0AAV6UZC8</accession>
<protein>
    <submittedName>
        <fullName evidence="2">Uncharacterized protein</fullName>
    </submittedName>
</protein>
<reference evidence="2 3" key="1">
    <citation type="journal article" date="2022" name="Nat. Ecol. Evol.">
        <title>A masculinizing supergene underlies an exaggerated male reproductive morph in a spider.</title>
        <authorList>
            <person name="Hendrickx F."/>
            <person name="De Corte Z."/>
            <person name="Sonet G."/>
            <person name="Van Belleghem S.M."/>
            <person name="Kostlbacher S."/>
            <person name="Vangestel C."/>
        </authorList>
    </citation>
    <scope>NUCLEOTIDE SEQUENCE [LARGE SCALE GENOMIC DNA]</scope>
    <source>
        <strain evidence="2">W744_W776</strain>
    </source>
</reference>
<evidence type="ECO:0000256" key="1">
    <source>
        <dbReference type="SAM" id="MobiDB-lite"/>
    </source>
</evidence>
<evidence type="ECO:0000313" key="3">
    <source>
        <dbReference type="Proteomes" id="UP000827092"/>
    </source>
</evidence>
<organism evidence="2 3">
    <name type="scientific">Oedothorax gibbosus</name>
    <dbReference type="NCBI Taxonomy" id="931172"/>
    <lineage>
        <taxon>Eukaryota</taxon>
        <taxon>Metazoa</taxon>
        <taxon>Ecdysozoa</taxon>
        <taxon>Arthropoda</taxon>
        <taxon>Chelicerata</taxon>
        <taxon>Arachnida</taxon>
        <taxon>Araneae</taxon>
        <taxon>Araneomorphae</taxon>
        <taxon>Entelegynae</taxon>
        <taxon>Araneoidea</taxon>
        <taxon>Linyphiidae</taxon>
        <taxon>Erigoninae</taxon>
        <taxon>Oedothorax</taxon>
    </lineage>
</organism>
<keyword evidence="3" id="KW-1185">Reference proteome</keyword>
<comment type="caution">
    <text evidence="2">The sequence shown here is derived from an EMBL/GenBank/DDBJ whole genome shotgun (WGS) entry which is preliminary data.</text>
</comment>
<evidence type="ECO:0000313" key="2">
    <source>
        <dbReference type="EMBL" id="KAG8188626.1"/>
    </source>
</evidence>